<dbReference type="EMBL" id="AY713439">
    <property type="protein sequence ID" value="AAU84556.1"/>
    <property type="molecule type" value="Genomic_DNA"/>
</dbReference>
<reference evidence="1" key="1">
    <citation type="journal article" date="2005" name="Environ. Microbiol.">
        <title>Potential photosynthesis gene recombination between Prochlorococcus and Synechococcus via viral intermediates.</title>
        <authorList>
            <person name="Zeidner G."/>
            <person name="Bielawski J.P."/>
            <person name="Shmoish M."/>
            <person name="Scanlan D.J."/>
            <person name="Sabehi G."/>
            <person name="Beja O."/>
        </authorList>
    </citation>
    <scope>NUCLEOTIDE SEQUENCE</scope>
    <source>
        <strain evidence="1">1</strain>
    </source>
</reference>
<name>Q5Y1B7_9ZZZZ</name>
<dbReference type="AlphaFoldDB" id="Q5Y1B7"/>
<proteinExistence type="predicted"/>
<evidence type="ECO:0000313" key="1">
    <source>
        <dbReference type="EMBL" id="AAU84556.1"/>
    </source>
</evidence>
<sequence>MGQGDLFQLQLKNNHCQVITFLQTLISIPMVIYSHKYQHLLLDCIYFWDAN</sequence>
<accession>Q5Y1B7</accession>
<organism evidence="1">
    <name type="scientific">uncultured organism BAC21E04</name>
    <dbReference type="NCBI Taxonomy" id="382346"/>
    <lineage>
        <taxon>unclassified sequences</taxon>
        <taxon>environmental samples</taxon>
    </lineage>
</organism>
<protein>
    <submittedName>
        <fullName evidence="1">Uncharacterized protein</fullName>
    </submittedName>
</protein>